<accession>A0A699YSP0</accession>
<comment type="caution">
    <text evidence="1">The sequence shown here is derived from an EMBL/GenBank/DDBJ whole genome shotgun (WGS) entry which is preliminary data.</text>
</comment>
<name>A0A699YSP0_HAELA</name>
<reference evidence="1 2" key="1">
    <citation type="submission" date="2020-02" db="EMBL/GenBank/DDBJ databases">
        <title>Draft genome sequence of Haematococcus lacustris strain NIES-144.</title>
        <authorList>
            <person name="Morimoto D."/>
            <person name="Nakagawa S."/>
            <person name="Yoshida T."/>
            <person name="Sawayama S."/>
        </authorList>
    </citation>
    <scope>NUCLEOTIDE SEQUENCE [LARGE SCALE GENOMIC DNA]</scope>
    <source>
        <strain evidence="1 2">NIES-144</strain>
    </source>
</reference>
<dbReference type="AlphaFoldDB" id="A0A699YSP0"/>
<dbReference type="Proteomes" id="UP000485058">
    <property type="component" value="Unassembled WGS sequence"/>
</dbReference>
<proteinExistence type="predicted"/>
<dbReference type="EMBL" id="BLLF01000265">
    <property type="protein sequence ID" value="GFH09814.1"/>
    <property type="molecule type" value="Genomic_DNA"/>
</dbReference>
<protein>
    <submittedName>
        <fullName evidence="1">Uncharacterized protein</fullName>
    </submittedName>
</protein>
<evidence type="ECO:0000313" key="2">
    <source>
        <dbReference type="Proteomes" id="UP000485058"/>
    </source>
</evidence>
<gene>
    <name evidence="1" type="ORF">HaLaN_05028</name>
</gene>
<sequence length="115" mass="11884">MTQVGGAGAAPVRWPAANVKPWHGAAKPAVGKAGGQHDTDGLGIMVVKLAGCLRGALQGVPCRQRSTAHKLAGWCGSTAWSSTYAPAHMTRPFTEAAQLGPPWLQQCHTLAGFVS</sequence>
<evidence type="ECO:0000313" key="1">
    <source>
        <dbReference type="EMBL" id="GFH09814.1"/>
    </source>
</evidence>
<organism evidence="1 2">
    <name type="scientific">Haematococcus lacustris</name>
    <name type="common">Green alga</name>
    <name type="synonym">Haematococcus pluvialis</name>
    <dbReference type="NCBI Taxonomy" id="44745"/>
    <lineage>
        <taxon>Eukaryota</taxon>
        <taxon>Viridiplantae</taxon>
        <taxon>Chlorophyta</taxon>
        <taxon>core chlorophytes</taxon>
        <taxon>Chlorophyceae</taxon>
        <taxon>CS clade</taxon>
        <taxon>Chlamydomonadales</taxon>
        <taxon>Haematococcaceae</taxon>
        <taxon>Haematococcus</taxon>
    </lineage>
</organism>
<keyword evidence="2" id="KW-1185">Reference proteome</keyword>